<evidence type="ECO:0000313" key="1">
    <source>
        <dbReference type="EMBL" id="ACL47742.1"/>
    </source>
</evidence>
<gene>
    <name evidence="1" type="ordered locus">Cyan7425_0026</name>
</gene>
<geneLocation type="plasmid" evidence="1">
    <name>pP742502</name>
</geneLocation>
<dbReference type="InterPro" id="IPR025458">
    <property type="entry name" value="DUF4278"/>
</dbReference>
<protein>
    <recommendedName>
        <fullName evidence="2">DUF4278 domain-containing protein</fullName>
    </recommendedName>
</protein>
<sequence>MKLSYRGIQYDYQPRQGNTGKPAPAAQAQPYTLTYRGTSYQINPDAPKPQTVTFPNGYDLIYRGNRYHVPSNQTRQPAAVLAQSL</sequence>
<organism evidence="1">
    <name type="scientific">Cyanothece sp. (strain PCC 7425 / ATCC 29141)</name>
    <dbReference type="NCBI Taxonomy" id="395961"/>
    <lineage>
        <taxon>Bacteria</taxon>
        <taxon>Bacillati</taxon>
        <taxon>Cyanobacteriota</taxon>
        <taxon>Cyanophyceae</taxon>
        <taxon>Gomontiellales</taxon>
        <taxon>Cyanothecaceae</taxon>
        <taxon>Cyanothece</taxon>
    </lineage>
</organism>
<dbReference type="KEGG" id="cyn:Cyan7425_0026"/>
<evidence type="ECO:0008006" key="2">
    <source>
        <dbReference type="Google" id="ProtNLM"/>
    </source>
</evidence>
<dbReference type="OrthoDB" id="515032at2"/>
<proteinExistence type="predicted"/>
<reference evidence="1" key="1">
    <citation type="submission" date="2009-01" db="EMBL/GenBank/DDBJ databases">
        <title>Complete sequence of plasmid2 Cyanothece sp. PCC 7425.</title>
        <authorList>
            <consortium name="US DOE Joint Genome Institute"/>
            <person name="Lucas S."/>
            <person name="Copeland A."/>
            <person name="Lapidus A."/>
            <person name="Glavina del Rio T."/>
            <person name="Dalin E."/>
            <person name="Tice H."/>
            <person name="Bruce D."/>
            <person name="Goodwin L."/>
            <person name="Pitluck S."/>
            <person name="Sims D."/>
            <person name="Meineke L."/>
            <person name="Brettin T."/>
            <person name="Detter J.C."/>
            <person name="Han C."/>
            <person name="Larimer F."/>
            <person name="Land M."/>
            <person name="Hauser L."/>
            <person name="Kyrpides N."/>
            <person name="Ovchinnikova G."/>
            <person name="Liberton M."/>
            <person name="Stoeckel J."/>
            <person name="Banerjee A."/>
            <person name="Singh A."/>
            <person name="Page L."/>
            <person name="Sato H."/>
            <person name="Zhao L."/>
            <person name="Sherman L."/>
            <person name="Pakrasi H."/>
            <person name="Richardson P."/>
        </authorList>
    </citation>
    <scope>NUCLEOTIDE SEQUENCE</scope>
    <source>
        <strain evidence="1">PCC 7425</strain>
        <plasmid evidence="1">pP742502</plasmid>
    </source>
</reference>
<keyword evidence="1" id="KW-0614">Plasmid</keyword>
<dbReference type="Pfam" id="PF14105">
    <property type="entry name" value="DUF4278"/>
    <property type="match status" value="1"/>
</dbReference>
<dbReference type="EMBL" id="CP001346">
    <property type="protein sequence ID" value="ACL47742.1"/>
    <property type="molecule type" value="Genomic_DNA"/>
</dbReference>
<dbReference type="HOGENOM" id="CLU_190427_0_0_3"/>
<dbReference type="AlphaFoldDB" id="B8HZ94"/>
<accession>B8HZ94</accession>
<name>B8HZ94_CYAP4</name>